<evidence type="ECO:0000313" key="3">
    <source>
        <dbReference type="Proteomes" id="UP001219518"/>
    </source>
</evidence>
<protein>
    <submittedName>
        <fullName evidence="2">Zinc transporter ZupT</fullName>
    </submittedName>
</protein>
<dbReference type="Proteomes" id="UP001219518">
    <property type="component" value="Unassembled WGS sequence"/>
</dbReference>
<evidence type="ECO:0000256" key="1">
    <source>
        <dbReference type="SAM" id="MobiDB-lite"/>
    </source>
</evidence>
<name>A0AAE1HNL2_9NEOP</name>
<reference evidence="2" key="2">
    <citation type="journal article" date="2023" name="BMC Genomics">
        <title>Pest status, molecular evolution, and epigenetic factors derived from the genome assembly of Frankliniella fusca, a thysanopteran phytovirus vector.</title>
        <authorList>
            <person name="Catto M.A."/>
            <person name="Labadie P.E."/>
            <person name="Jacobson A.L."/>
            <person name="Kennedy G.G."/>
            <person name="Srinivasan R."/>
            <person name="Hunt B.G."/>
        </authorList>
    </citation>
    <scope>NUCLEOTIDE SEQUENCE</scope>
    <source>
        <strain evidence="2">PL_HMW_Pooled</strain>
    </source>
</reference>
<feature type="region of interest" description="Disordered" evidence="1">
    <location>
        <begin position="1"/>
        <end position="22"/>
    </location>
</feature>
<sequence>MDMQPEPESKPETEEPEYQCPTKRKSVRLDVMKRAVTSAIDRCQTSQKFSSHIVKQAVGAALESAAAILNVKEEDVKDLKASTSRWTVKRWREKNRKTEVQSLKGDMSE</sequence>
<reference evidence="2" key="1">
    <citation type="submission" date="2021-07" db="EMBL/GenBank/DDBJ databases">
        <authorList>
            <person name="Catto M.A."/>
            <person name="Jacobson A."/>
            <person name="Kennedy G."/>
            <person name="Labadie P."/>
            <person name="Hunt B.G."/>
            <person name="Srinivasan R."/>
        </authorList>
    </citation>
    <scope>NUCLEOTIDE SEQUENCE</scope>
    <source>
        <strain evidence="2">PL_HMW_Pooled</strain>
        <tissue evidence="2">Head</tissue>
    </source>
</reference>
<keyword evidence="3" id="KW-1185">Reference proteome</keyword>
<dbReference type="EMBL" id="JAHWGI010001155">
    <property type="protein sequence ID" value="KAK3923865.1"/>
    <property type="molecule type" value="Genomic_DNA"/>
</dbReference>
<evidence type="ECO:0000313" key="2">
    <source>
        <dbReference type="EMBL" id="KAK3923865.1"/>
    </source>
</evidence>
<organism evidence="2 3">
    <name type="scientific">Frankliniella fusca</name>
    <dbReference type="NCBI Taxonomy" id="407009"/>
    <lineage>
        <taxon>Eukaryota</taxon>
        <taxon>Metazoa</taxon>
        <taxon>Ecdysozoa</taxon>
        <taxon>Arthropoda</taxon>
        <taxon>Hexapoda</taxon>
        <taxon>Insecta</taxon>
        <taxon>Pterygota</taxon>
        <taxon>Neoptera</taxon>
        <taxon>Paraneoptera</taxon>
        <taxon>Thysanoptera</taxon>
        <taxon>Terebrantia</taxon>
        <taxon>Thripoidea</taxon>
        <taxon>Thripidae</taxon>
        <taxon>Frankliniella</taxon>
    </lineage>
</organism>
<proteinExistence type="predicted"/>
<feature type="non-terminal residue" evidence="2">
    <location>
        <position position="1"/>
    </location>
</feature>
<accession>A0AAE1HNL2</accession>
<dbReference type="AlphaFoldDB" id="A0AAE1HNL2"/>
<gene>
    <name evidence="2" type="ORF">KUF71_002259</name>
</gene>
<comment type="caution">
    <text evidence="2">The sequence shown here is derived from an EMBL/GenBank/DDBJ whole genome shotgun (WGS) entry which is preliminary data.</text>
</comment>